<reference evidence="1 2" key="1">
    <citation type="journal article" date="2015" name="Stand. Genomic Sci.">
        <title>Genomic Encyclopedia of Bacterial and Archaeal Type Strains, Phase III: the genomes of soil and plant-associated and newly described type strains.</title>
        <authorList>
            <person name="Whitman W.B."/>
            <person name="Woyke T."/>
            <person name="Klenk H.P."/>
            <person name="Zhou Y."/>
            <person name="Lilburn T.G."/>
            <person name="Beck B.J."/>
            <person name="De Vos P."/>
            <person name="Vandamme P."/>
            <person name="Eisen J.A."/>
            <person name="Garrity G."/>
            <person name="Hugenholtz P."/>
            <person name="Kyrpides N.C."/>
        </authorList>
    </citation>
    <scope>NUCLEOTIDE SEQUENCE [LARGE SCALE GENOMIC DNA]</scope>
    <source>
        <strain evidence="1 2">CGMCC 1.6847</strain>
    </source>
</reference>
<evidence type="ECO:0000313" key="1">
    <source>
        <dbReference type="EMBL" id="TWH99094.1"/>
    </source>
</evidence>
<sequence>MVIKTKPFAQNLNDLDQYPLELKEDCKKAEAKVVDCVDYLFGHPVSKNDGDRAGASQFVLRYKFPA</sequence>
<protein>
    <submittedName>
        <fullName evidence="1">Uncharacterized protein</fullName>
    </submittedName>
</protein>
<comment type="caution">
    <text evidence="1">The sequence shown here is derived from an EMBL/GenBank/DDBJ whole genome shotgun (WGS) entry which is preliminary data.</text>
</comment>
<evidence type="ECO:0000313" key="2">
    <source>
        <dbReference type="Proteomes" id="UP000317519"/>
    </source>
</evidence>
<name>A0ABY3FK11_9FLAO</name>
<proteinExistence type="predicted"/>
<keyword evidence="2" id="KW-1185">Reference proteome</keyword>
<dbReference type="EMBL" id="VLKO01000017">
    <property type="protein sequence ID" value="TWH99094.1"/>
    <property type="molecule type" value="Genomic_DNA"/>
</dbReference>
<gene>
    <name evidence="1" type="ORF">IQ05_03188</name>
</gene>
<organism evidence="1 2">
    <name type="scientific">Flavobacterium tiangeerense</name>
    <dbReference type="NCBI Taxonomy" id="459471"/>
    <lineage>
        <taxon>Bacteria</taxon>
        <taxon>Pseudomonadati</taxon>
        <taxon>Bacteroidota</taxon>
        <taxon>Flavobacteriia</taxon>
        <taxon>Flavobacteriales</taxon>
        <taxon>Flavobacteriaceae</taxon>
        <taxon>Flavobacterium</taxon>
    </lineage>
</organism>
<dbReference type="Proteomes" id="UP000317519">
    <property type="component" value="Unassembled WGS sequence"/>
</dbReference>
<accession>A0ABY3FK11</accession>